<dbReference type="Gramene" id="TraesCS4B03G0820300.1">
    <property type="protein sequence ID" value="TraesCS4B03G0820300.1.CDS"/>
    <property type="gene ID" value="TraesCS4B03G0820300"/>
</dbReference>
<dbReference type="SUPFAM" id="SSF57667">
    <property type="entry name" value="beta-beta-alpha zinc fingers"/>
    <property type="match status" value="2"/>
</dbReference>
<dbReference type="GeneID" id="123093526"/>
<dbReference type="GO" id="GO:0008270">
    <property type="term" value="F:zinc ion binding"/>
    <property type="evidence" value="ECO:0007669"/>
    <property type="project" value="UniProtKB-KW"/>
</dbReference>
<sequence>MRIRRYAARLLANSAPAAASAAPPQPAPWLHAAADDCAICELTRGSDPQVAPDGVKHKGHIAGLEPEGELLKSDEDHRARLPQRPPVLEAQECEVDHDISVSKGSASPEAMEETTLVREAATEPVVMEGAHVVDEATAEQEVGVATPLANGSVTNPEVTGGASLVIVSGSITETEVMSGVSLANEAVGGREVSTGVSLVSGSIAEPEVISGASLADEAVAETEVSGGLCLVSEAATEAADVATSSGITTGAPLDNKGVADPDTEMGAPTIHLSAYEAATEAADVAMALEVTTGAPLDNKGVAEQDIEMGASPVDESASEAATEAADLVTTPGAPLDNQGVAEPDIKMGASPVNECAAKTATEAADVVAALRVTTVASFDNKGVAQPDIKMEASPANDSAAEMAFVHSCSLVTEAATHPGLPERVSLANGAATEREASEAGSLVSEPAAEAADVVTALEVTTGAPLDNEGTAEPEIKIGPSFANESTAEMDSVLLGSLVTEATTHPGLIGRVSLVTETGVTGGANLDTEVSIEPEDTGRPSLLNESTELEITRGVSIATDAASEPEVTGQACSGDGDAALNEPETLDCDLDSANVQIENAGESVATEVQPSRDDKGDVGYVNAMSTCPVTDKSLAFDEVIPQDDAPGVSCASGVVVRSVGKSGRSDVICYARRRGKRKLDMEETKTDQLEMGDGDIYGQCEEKATFDITVPCESAMSTAESADIKLADIKRGLVDNSASSKGKKRKGRFECDIDYCHMTFKKRAELSVHKKNMCTIKSCGKHFRSHKYLRRHQSIHNEEAPYKCPWEGCSMAFKWTWALADHFQVHTGEKPYKCRTPGCSKIYKYVSDFTRHRMRCKAQR</sequence>
<evidence type="ECO:0000256" key="4">
    <source>
        <dbReference type="ARBA" id="ARBA00022833"/>
    </source>
</evidence>
<evidence type="ECO:0000259" key="6">
    <source>
        <dbReference type="PROSITE" id="PS50157"/>
    </source>
</evidence>
<feature type="domain" description="C2H2-type" evidence="6">
    <location>
        <begin position="771"/>
        <end position="800"/>
    </location>
</feature>
<evidence type="ECO:0000256" key="1">
    <source>
        <dbReference type="ARBA" id="ARBA00022723"/>
    </source>
</evidence>
<dbReference type="SMART" id="SM00355">
    <property type="entry name" value="ZnF_C2H2"/>
    <property type="match status" value="4"/>
</dbReference>
<organism evidence="7">
    <name type="scientific">Triticum aestivum</name>
    <name type="common">Wheat</name>
    <dbReference type="NCBI Taxonomy" id="4565"/>
    <lineage>
        <taxon>Eukaryota</taxon>
        <taxon>Viridiplantae</taxon>
        <taxon>Streptophyta</taxon>
        <taxon>Embryophyta</taxon>
        <taxon>Tracheophyta</taxon>
        <taxon>Spermatophyta</taxon>
        <taxon>Magnoliopsida</taxon>
        <taxon>Liliopsida</taxon>
        <taxon>Poales</taxon>
        <taxon>Poaceae</taxon>
        <taxon>BOP clade</taxon>
        <taxon>Pooideae</taxon>
        <taxon>Triticodae</taxon>
        <taxon>Triticeae</taxon>
        <taxon>Triticinae</taxon>
        <taxon>Triticum</taxon>
    </lineage>
</organism>
<dbReference type="Gramene" id="TraesSTA4B03G02376820.1">
    <property type="protein sequence ID" value="TraesSTA4B03G02376820.1"/>
    <property type="gene ID" value="TraesSTA4B03G02376820"/>
</dbReference>
<dbReference type="GO" id="GO:0005634">
    <property type="term" value="C:nucleus"/>
    <property type="evidence" value="ECO:0000318"/>
    <property type="project" value="GO_Central"/>
</dbReference>
<dbReference type="Gramene" id="TraesCLE_scaffold_001590_01G000100.1">
    <property type="protein sequence ID" value="TraesCLE_scaffold_001590_01G000100.1"/>
    <property type="gene ID" value="TraesCLE_scaffold_001590_01G000100"/>
</dbReference>
<protein>
    <recommendedName>
        <fullName evidence="6">C2H2-type domain-containing protein</fullName>
    </recommendedName>
</protein>
<dbReference type="Gramene" id="TraesKAR4B01G0405770.2">
    <property type="protein sequence ID" value="cds.TraesKAR4B01G0405770.2"/>
    <property type="gene ID" value="TraesKAR4B01G0405770"/>
</dbReference>
<dbReference type="Gramene" id="TraesWEE_scaffold_054115_01G000200.1">
    <property type="protein sequence ID" value="TraesWEE_scaffold_054115_01G000200.1"/>
    <property type="gene ID" value="TraesWEE_scaffold_054115_01G000200"/>
</dbReference>
<dbReference type="Gramene" id="TraesLAC4B03G02335260.1">
    <property type="protein sequence ID" value="TraesLAC4B03G02335260.1"/>
    <property type="gene ID" value="TraesLAC4B03G02335260"/>
</dbReference>
<dbReference type="Gramene" id="TraesCAD_scaffold_074380_01G000200.1">
    <property type="protein sequence ID" value="TraesCAD_scaffold_074380_01G000200.1"/>
    <property type="gene ID" value="TraesCAD_scaffold_074380_01G000200"/>
</dbReference>
<evidence type="ECO:0000313" key="7">
    <source>
        <dbReference type="EnsemblPlants" id="TraesCS4B02G315600.1"/>
    </source>
</evidence>
<accession>A0A3B6IVX8</accession>
<dbReference type="PaxDb" id="4565-Traes_4BL_F1FE29573.2"/>
<dbReference type="GO" id="GO:0000976">
    <property type="term" value="F:transcription cis-regulatory region binding"/>
    <property type="evidence" value="ECO:0007669"/>
    <property type="project" value="UniProtKB-ARBA"/>
</dbReference>
<dbReference type="AlphaFoldDB" id="A0A3B6IVX8"/>
<keyword evidence="4" id="KW-0862">Zinc</keyword>
<dbReference type="PANTHER" id="PTHR19818">
    <property type="entry name" value="ZINC FINGER PROTEIN ZIC AND GLI"/>
    <property type="match status" value="1"/>
</dbReference>
<reference evidence="7" key="2">
    <citation type="submission" date="2018-10" db="UniProtKB">
        <authorList>
            <consortium name="EnsemblPlants"/>
        </authorList>
    </citation>
    <scope>IDENTIFICATION</scope>
</reference>
<keyword evidence="1" id="KW-0479">Metal-binding</keyword>
<dbReference type="InterPro" id="IPR013087">
    <property type="entry name" value="Znf_C2H2_type"/>
</dbReference>
<evidence type="ECO:0000313" key="8">
    <source>
        <dbReference type="Proteomes" id="UP000019116"/>
    </source>
</evidence>
<dbReference type="KEGG" id="taes:123093526"/>
<dbReference type="OrthoDB" id="9547406at2759"/>
<keyword evidence="3 5" id="KW-0863">Zinc-finger</keyword>
<evidence type="ECO:0000256" key="3">
    <source>
        <dbReference type="ARBA" id="ARBA00022771"/>
    </source>
</evidence>
<dbReference type="RefSeq" id="XP_044371443.1">
    <property type="nucleotide sequence ID" value="XM_044515508.1"/>
</dbReference>
<dbReference type="Gene3D" id="3.30.160.60">
    <property type="entry name" value="Classic Zinc Finger"/>
    <property type="match status" value="3"/>
</dbReference>
<evidence type="ECO:0000256" key="2">
    <source>
        <dbReference type="ARBA" id="ARBA00022737"/>
    </source>
</evidence>
<dbReference type="PROSITE" id="PS50157">
    <property type="entry name" value="ZINC_FINGER_C2H2_2"/>
    <property type="match status" value="2"/>
</dbReference>
<dbReference type="PANTHER" id="PTHR19818:SF139">
    <property type="entry name" value="PAIR-RULE PROTEIN ODD-PAIRED"/>
    <property type="match status" value="1"/>
</dbReference>
<dbReference type="Gramene" id="TraesMAC4B03G02380960.1">
    <property type="protein sequence ID" value="TraesMAC4B03G02380960.1"/>
    <property type="gene ID" value="TraesMAC4B03G02380960"/>
</dbReference>
<name>A0A3B6IVX8_WHEAT</name>
<dbReference type="GO" id="GO:0000981">
    <property type="term" value="F:DNA-binding transcription factor activity, RNA polymerase II-specific"/>
    <property type="evidence" value="ECO:0007669"/>
    <property type="project" value="UniProtKB-ARBA"/>
</dbReference>
<dbReference type="GO" id="GO:0045944">
    <property type="term" value="P:positive regulation of transcription by RNA polymerase II"/>
    <property type="evidence" value="ECO:0007669"/>
    <property type="project" value="UniProtKB-ARBA"/>
</dbReference>
<dbReference type="Gramene" id="TraesNOR4B03G02400030.1">
    <property type="protein sequence ID" value="TraesNOR4B03G02400030.1"/>
    <property type="gene ID" value="TraesNOR4B03G02400030"/>
</dbReference>
<dbReference type="InterPro" id="IPR036236">
    <property type="entry name" value="Znf_C2H2_sf"/>
</dbReference>
<dbReference type="PROSITE" id="PS00028">
    <property type="entry name" value="ZINC_FINGER_C2H2_1"/>
    <property type="match status" value="2"/>
</dbReference>
<dbReference type="GO" id="GO:0010468">
    <property type="term" value="P:regulation of gene expression"/>
    <property type="evidence" value="ECO:0000318"/>
    <property type="project" value="GO_Central"/>
</dbReference>
<keyword evidence="2" id="KW-0677">Repeat</keyword>
<dbReference type="SMR" id="A0A3B6IVX8"/>
<keyword evidence="8" id="KW-1185">Reference proteome</keyword>
<evidence type="ECO:0000256" key="5">
    <source>
        <dbReference type="PROSITE-ProRule" id="PRU00042"/>
    </source>
</evidence>
<dbReference type="Proteomes" id="UP000019116">
    <property type="component" value="Chromosome 4B"/>
</dbReference>
<proteinExistence type="predicted"/>
<dbReference type="GO" id="GO:0006338">
    <property type="term" value="P:chromatin remodeling"/>
    <property type="evidence" value="ECO:0000318"/>
    <property type="project" value="GO_Central"/>
</dbReference>
<dbReference type="EnsemblPlants" id="TraesCS4B02G315600.1">
    <property type="protein sequence ID" value="TraesCS4B02G315600.1"/>
    <property type="gene ID" value="TraesCS4B02G315600"/>
</dbReference>
<dbReference type="STRING" id="4565.A0A3B6IVX8"/>
<reference evidence="7" key="1">
    <citation type="submission" date="2018-08" db="EMBL/GenBank/DDBJ databases">
        <authorList>
            <person name="Rossello M."/>
        </authorList>
    </citation>
    <scope>NUCLEOTIDE SEQUENCE [LARGE SCALE GENOMIC DNA]</scope>
    <source>
        <strain evidence="7">cv. Chinese Spring</strain>
    </source>
</reference>
<gene>
    <name evidence="7" type="primary">LOC123093526</name>
</gene>
<dbReference type="InterPro" id="IPR050329">
    <property type="entry name" value="GLI_C2H2-zinc-finger"/>
</dbReference>
<dbReference type="GO" id="GO:0034647">
    <property type="term" value="F:histone H3K4me/H3K4me2/H3K4me3 demethylase activity"/>
    <property type="evidence" value="ECO:0000318"/>
    <property type="project" value="GO_Central"/>
</dbReference>
<dbReference type="OMA" id="TNKFECN"/>
<dbReference type="Gramene" id="TraesARI4B03G02419250.1">
    <property type="protein sequence ID" value="TraesARI4B03G02419250.1"/>
    <property type="gene ID" value="TraesARI4B03G02419250"/>
</dbReference>
<dbReference type="Gramene" id="TraesJAG4B03G02380120.1">
    <property type="protein sequence ID" value="TraesJAG4B03G02380120.1"/>
    <property type="gene ID" value="TraesJAG4B03G02380120"/>
</dbReference>
<dbReference type="Gramene" id="TraesCS4B02G315600.1">
    <property type="protein sequence ID" value="TraesCS4B02G315600.1"/>
    <property type="gene ID" value="TraesCS4B02G315600"/>
</dbReference>
<feature type="domain" description="C2H2-type" evidence="6">
    <location>
        <begin position="801"/>
        <end position="830"/>
    </location>
</feature>
<dbReference type="GO" id="GO:0000785">
    <property type="term" value="C:chromatin"/>
    <property type="evidence" value="ECO:0000318"/>
    <property type="project" value="GO_Central"/>
</dbReference>